<evidence type="ECO:0000313" key="2">
    <source>
        <dbReference type="Proteomes" id="UP000681027"/>
    </source>
</evidence>
<sequence>MGQLIKIQDYVSRYEQNIYLYPSRYVRLKKQQWGKLKSAWENNDPSFFMDQYQANQDTTDWFIEEKQPFMNKLKGFLKIGKNEIDEEEMILEEPEKSEDEEDDEEVNFDFKTNFTYRPDSIEELKHQFLDQLFSFQMKWASSTLTEKSFVERKYYYDERLKYFLQRFPDTYLVLYFPLFLLKKAPVEVETIILGPTGVWCISFLESEDLAVFIGSKERFWLKRGKGKEKKVLNPLPALNRTGKIVQQIFQMNEIDLPIHKIVLSRNGYIDYPALPFDVQLIEKRNYEEWFNSMRNLSSPLKHNQLKGAQALLQFCQTTSIRRLEWELPDED</sequence>
<dbReference type="PIRSF" id="PIRSF012560">
    <property type="entry name" value="Pullulanase"/>
    <property type="match status" value="1"/>
</dbReference>
<dbReference type="EMBL" id="JAGYPM010000003">
    <property type="protein sequence ID" value="MBS4191685.1"/>
    <property type="molecule type" value="Genomic_DNA"/>
</dbReference>
<comment type="caution">
    <text evidence="1">The sequence shown here is derived from an EMBL/GenBank/DDBJ whole genome shotgun (WGS) entry which is preliminary data.</text>
</comment>
<proteinExistence type="predicted"/>
<reference evidence="1 2" key="1">
    <citation type="submission" date="2021-05" db="EMBL/GenBank/DDBJ databases">
        <title>Novel Bacillus species.</title>
        <authorList>
            <person name="Liu G."/>
        </authorList>
    </citation>
    <scope>NUCLEOTIDE SEQUENCE [LARGE SCALE GENOMIC DNA]</scope>
    <source>
        <strain evidence="1 2">FJAT-49705</strain>
    </source>
</reference>
<protein>
    <submittedName>
        <fullName evidence="1">NERD domain-containing protein</fullName>
    </submittedName>
</protein>
<organism evidence="1 2">
    <name type="scientific">Cytobacillus citreus</name>
    <dbReference type="NCBI Taxonomy" id="2833586"/>
    <lineage>
        <taxon>Bacteria</taxon>
        <taxon>Bacillati</taxon>
        <taxon>Bacillota</taxon>
        <taxon>Bacilli</taxon>
        <taxon>Bacillales</taxon>
        <taxon>Bacillaceae</taxon>
        <taxon>Cytobacillus</taxon>
    </lineage>
</organism>
<name>A0ABS5NV28_9BACI</name>
<accession>A0ABS5NV28</accession>
<gene>
    <name evidence="1" type="ORF">KHA94_15955</name>
</gene>
<dbReference type="Proteomes" id="UP000681027">
    <property type="component" value="Unassembled WGS sequence"/>
</dbReference>
<keyword evidence="2" id="KW-1185">Reference proteome</keyword>
<dbReference type="InterPro" id="IPR012397">
    <property type="entry name" value="Pullulanase"/>
</dbReference>
<evidence type="ECO:0000313" key="1">
    <source>
        <dbReference type="EMBL" id="MBS4191685.1"/>
    </source>
</evidence>
<dbReference type="RefSeq" id="WP_213103106.1">
    <property type="nucleotide sequence ID" value="NZ_JAGYPM010000003.1"/>
</dbReference>